<reference evidence="2" key="1">
    <citation type="journal article" date="2017" name="Cell">
        <title>Insights into land plant evolution garnered from the Marchantia polymorpha genome.</title>
        <authorList>
            <person name="Bowman J.L."/>
            <person name="Kohchi T."/>
            <person name="Yamato K.T."/>
            <person name="Jenkins J."/>
            <person name="Shu S."/>
            <person name="Ishizaki K."/>
            <person name="Yamaoka S."/>
            <person name="Nishihama R."/>
            <person name="Nakamura Y."/>
            <person name="Berger F."/>
            <person name="Adam C."/>
            <person name="Aki S.S."/>
            <person name="Althoff F."/>
            <person name="Araki T."/>
            <person name="Arteaga-Vazquez M.A."/>
            <person name="Balasubrmanian S."/>
            <person name="Barry K."/>
            <person name="Bauer D."/>
            <person name="Boehm C.R."/>
            <person name="Briginshaw L."/>
            <person name="Caballero-Perez J."/>
            <person name="Catarino B."/>
            <person name="Chen F."/>
            <person name="Chiyoda S."/>
            <person name="Chovatia M."/>
            <person name="Davies K.M."/>
            <person name="Delmans M."/>
            <person name="Demura T."/>
            <person name="Dierschke T."/>
            <person name="Dolan L."/>
            <person name="Dorantes-Acosta A.E."/>
            <person name="Eklund D.M."/>
            <person name="Florent S.N."/>
            <person name="Flores-Sandoval E."/>
            <person name="Fujiyama A."/>
            <person name="Fukuzawa H."/>
            <person name="Galik B."/>
            <person name="Grimanelli D."/>
            <person name="Grimwood J."/>
            <person name="Grossniklaus U."/>
            <person name="Hamada T."/>
            <person name="Haseloff J."/>
            <person name="Hetherington A.J."/>
            <person name="Higo A."/>
            <person name="Hirakawa Y."/>
            <person name="Hundley H.N."/>
            <person name="Ikeda Y."/>
            <person name="Inoue K."/>
            <person name="Inoue S.I."/>
            <person name="Ishida S."/>
            <person name="Jia Q."/>
            <person name="Kakita M."/>
            <person name="Kanazawa T."/>
            <person name="Kawai Y."/>
            <person name="Kawashima T."/>
            <person name="Kennedy M."/>
            <person name="Kinose K."/>
            <person name="Kinoshita T."/>
            <person name="Kohara Y."/>
            <person name="Koide E."/>
            <person name="Komatsu K."/>
            <person name="Kopischke S."/>
            <person name="Kubo M."/>
            <person name="Kyozuka J."/>
            <person name="Lagercrantz U."/>
            <person name="Lin S.S."/>
            <person name="Lindquist E."/>
            <person name="Lipzen A.M."/>
            <person name="Lu C.W."/>
            <person name="De Luna E."/>
            <person name="Martienssen R.A."/>
            <person name="Minamino N."/>
            <person name="Mizutani M."/>
            <person name="Mizutani M."/>
            <person name="Mochizuki N."/>
            <person name="Monte I."/>
            <person name="Mosher R."/>
            <person name="Nagasaki H."/>
            <person name="Nakagami H."/>
            <person name="Naramoto S."/>
            <person name="Nishitani K."/>
            <person name="Ohtani M."/>
            <person name="Okamoto T."/>
            <person name="Okumura M."/>
            <person name="Phillips J."/>
            <person name="Pollak B."/>
            <person name="Reinders A."/>
            <person name="Rovekamp M."/>
            <person name="Sano R."/>
            <person name="Sawa S."/>
            <person name="Schmid M.W."/>
            <person name="Shirakawa M."/>
            <person name="Solano R."/>
            <person name="Spunde A."/>
            <person name="Suetsugu N."/>
            <person name="Sugano S."/>
            <person name="Sugiyama A."/>
            <person name="Sun R."/>
            <person name="Suzuki Y."/>
            <person name="Takenaka M."/>
            <person name="Takezawa D."/>
            <person name="Tomogane H."/>
            <person name="Tsuzuki M."/>
            <person name="Ueda T."/>
            <person name="Umeda M."/>
            <person name="Ward J.M."/>
            <person name="Watanabe Y."/>
            <person name="Yazaki K."/>
            <person name="Yokoyama R."/>
            <person name="Yoshitake Y."/>
            <person name="Yotsui I."/>
            <person name="Zachgo S."/>
            <person name="Schmutz J."/>
        </authorList>
    </citation>
    <scope>NUCLEOTIDE SEQUENCE [LARGE SCALE GENOMIC DNA]</scope>
    <source>
        <strain evidence="2">Tak-1</strain>
    </source>
</reference>
<dbReference type="AlphaFoldDB" id="A0A2R6X870"/>
<dbReference type="Proteomes" id="UP000244005">
    <property type="component" value="Unassembled WGS sequence"/>
</dbReference>
<protein>
    <submittedName>
        <fullName evidence="1">Uncharacterized protein</fullName>
    </submittedName>
</protein>
<gene>
    <name evidence="1" type="ORF">MARPO_0030s0049</name>
</gene>
<evidence type="ECO:0000313" key="1">
    <source>
        <dbReference type="EMBL" id="PTQ42304.1"/>
    </source>
</evidence>
<proteinExistence type="predicted"/>
<accession>A0A2R6X870</accession>
<evidence type="ECO:0000313" key="2">
    <source>
        <dbReference type="Proteomes" id="UP000244005"/>
    </source>
</evidence>
<keyword evidence="2" id="KW-1185">Reference proteome</keyword>
<sequence>MVTVRTKSESESILAQADDGVGLDVPVLVVDGVEVIGVVVLLLGRLAAEEVAHIARLLVLDDAEGRDELMVVLAPERHELGLEAADLVRLLLVGEDVGVELGLALGQNDAEEAAVGDGALALGHFGQRHALPELARGHAFDLARLRHARHVHRLEHVQRVRFVLLAAEDELARRAAPVRVHHQVPAQRLRLQPHELRQAHRLHHLGLARRLRPRRRPRPRRLRPRPRWRHRRRRLRLDVLHVVRRPRRRPRRRPCCPR</sequence>
<name>A0A2R6X870_MARPO</name>
<organism evidence="1 2">
    <name type="scientific">Marchantia polymorpha</name>
    <name type="common">Common liverwort</name>
    <name type="synonym">Marchantia aquatica</name>
    <dbReference type="NCBI Taxonomy" id="3197"/>
    <lineage>
        <taxon>Eukaryota</taxon>
        <taxon>Viridiplantae</taxon>
        <taxon>Streptophyta</taxon>
        <taxon>Embryophyta</taxon>
        <taxon>Marchantiophyta</taxon>
        <taxon>Marchantiopsida</taxon>
        <taxon>Marchantiidae</taxon>
        <taxon>Marchantiales</taxon>
        <taxon>Marchantiaceae</taxon>
        <taxon>Marchantia</taxon>
    </lineage>
</organism>
<dbReference type="EMBL" id="KZ772702">
    <property type="protein sequence ID" value="PTQ42304.1"/>
    <property type="molecule type" value="Genomic_DNA"/>
</dbReference>